<evidence type="ECO:0000256" key="4">
    <source>
        <dbReference type="SAM" id="MobiDB-lite"/>
    </source>
</evidence>
<name>A0ABP3PRB6_9PROT</name>
<dbReference type="Pfam" id="PF01494">
    <property type="entry name" value="FAD_binding_3"/>
    <property type="match status" value="1"/>
</dbReference>
<dbReference type="SUPFAM" id="SSF51905">
    <property type="entry name" value="FAD/NAD(P)-binding domain"/>
    <property type="match status" value="1"/>
</dbReference>
<dbReference type="Proteomes" id="UP001501588">
    <property type="component" value="Unassembled WGS sequence"/>
</dbReference>
<keyword evidence="3" id="KW-0274">FAD</keyword>
<dbReference type="RefSeq" id="WP_343893871.1">
    <property type="nucleotide sequence ID" value="NZ_BAAAFZ010000008.1"/>
</dbReference>
<sequence length="554" mass="59833">MPSSHVCPRYAYRRPAALDGPGRAEDARVVVVGGGVVGLTLALDLARRGVASVLLDEDDTVSVGSRAICWAKRTLEIYDRLGLGQRFLEKGVTWNTGRVFFRDAEAYSFDLLPEQGHAYPAFVNLQQYYVEEWLVEACAATGLVDLRWRNRAAAIENRPDGPLLTVETPDGAYSLRAGWLLACDGARSGIRQALGLPFVGQVFRDRFLIADVRMDLPYPAERRFWFDPPFHPGKTVLLHRQADGEWRMDFQLDADSDPEAERRPERVEARLRAMLGPDVPVGIGWASVYTFRCRRLERFRHGRTFFVGDSAHQVSPFGARGGNSGVQDADNLGWKLAAVLEGGAPEPLLDSYDAERGPAADENILHSSRSTDFITPKSGAALAYRDAVLELAETHALARPLVNSGRLSRPTVLAGSPLSTPDGGAPPAALPTGSPPVDAPVLRDGRPDWLLRHLNTGGRFTLLAFDETGLRAPPAPPGVDLVVVAEREAAPGHLPGVLVDHSGLAARRWGCVPGEALLLRPDGHVAAGFRAPTPEAVRSAHARALGNAVAAAAA</sequence>
<evidence type="ECO:0000256" key="3">
    <source>
        <dbReference type="ARBA" id="ARBA00022827"/>
    </source>
</evidence>
<evidence type="ECO:0000313" key="7">
    <source>
        <dbReference type="Proteomes" id="UP001501588"/>
    </source>
</evidence>
<dbReference type="PANTHER" id="PTHR43004:SF19">
    <property type="entry name" value="BINDING MONOOXYGENASE, PUTATIVE (JCVI)-RELATED"/>
    <property type="match status" value="1"/>
</dbReference>
<dbReference type="NCBIfam" id="NF006002">
    <property type="entry name" value="PRK08132.1"/>
    <property type="match status" value="1"/>
</dbReference>
<dbReference type="Gene3D" id="3.30.70.2450">
    <property type="match status" value="1"/>
</dbReference>
<organism evidence="6 7">
    <name type="scientific">Craurococcus roseus</name>
    <dbReference type="NCBI Taxonomy" id="77585"/>
    <lineage>
        <taxon>Bacteria</taxon>
        <taxon>Pseudomonadati</taxon>
        <taxon>Pseudomonadota</taxon>
        <taxon>Alphaproteobacteria</taxon>
        <taxon>Acetobacterales</taxon>
        <taxon>Acetobacteraceae</taxon>
        <taxon>Craurococcus</taxon>
    </lineage>
</organism>
<reference evidence="7" key="1">
    <citation type="journal article" date="2019" name="Int. J. Syst. Evol. Microbiol.">
        <title>The Global Catalogue of Microorganisms (GCM) 10K type strain sequencing project: providing services to taxonomists for standard genome sequencing and annotation.</title>
        <authorList>
            <consortium name="The Broad Institute Genomics Platform"/>
            <consortium name="The Broad Institute Genome Sequencing Center for Infectious Disease"/>
            <person name="Wu L."/>
            <person name="Ma J."/>
        </authorList>
    </citation>
    <scope>NUCLEOTIDE SEQUENCE [LARGE SCALE GENOMIC DNA]</scope>
    <source>
        <strain evidence="7">JCM 9933</strain>
    </source>
</reference>
<keyword evidence="2" id="KW-0285">Flavoprotein</keyword>
<proteinExistence type="predicted"/>
<dbReference type="InterPro" id="IPR050641">
    <property type="entry name" value="RIFMO-like"/>
</dbReference>
<feature type="region of interest" description="Disordered" evidence="4">
    <location>
        <begin position="408"/>
        <end position="440"/>
    </location>
</feature>
<evidence type="ECO:0000313" key="6">
    <source>
        <dbReference type="EMBL" id="GAA0571845.1"/>
    </source>
</evidence>
<keyword evidence="7" id="KW-1185">Reference proteome</keyword>
<evidence type="ECO:0000259" key="5">
    <source>
        <dbReference type="Pfam" id="PF01494"/>
    </source>
</evidence>
<feature type="domain" description="FAD-binding" evidence="5">
    <location>
        <begin position="27"/>
        <end position="362"/>
    </location>
</feature>
<gene>
    <name evidence="6" type="ORF">GCM10009416_08090</name>
</gene>
<comment type="caution">
    <text evidence="6">The sequence shown here is derived from an EMBL/GenBank/DDBJ whole genome shotgun (WGS) entry which is preliminary data.</text>
</comment>
<dbReference type="InterPro" id="IPR036188">
    <property type="entry name" value="FAD/NAD-bd_sf"/>
</dbReference>
<comment type="cofactor">
    <cofactor evidence="1">
        <name>FAD</name>
        <dbReference type="ChEBI" id="CHEBI:57692"/>
    </cofactor>
</comment>
<dbReference type="PANTHER" id="PTHR43004">
    <property type="entry name" value="TRK SYSTEM POTASSIUM UPTAKE PROTEIN"/>
    <property type="match status" value="1"/>
</dbReference>
<dbReference type="EMBL" id="BAAAFZ010000008">
    <property type="protein sequence ID" value="GAA0571845.1"/>
    <property type="molecule type" value="Genomic_DNA"/>
</dbReference>
<evidence type="ECO:0000256" key="1">
    <source>
        <dbReference type="ARBA" id="ARBA00001974"/>
    </source>
</evidence>
<dbReference type="Gene3D" id="3.50.50.60">
    <property type="entry name" value="FAD/NAD(P)-binding domain"/>
    <property type="match status" value="1"/>
</dbReference>
<evidence type="ECO:0000256" key="2">
    <source>
        <dbReference type="ARBA" id="ARBA00022630"/>
    </source>
</evidence>
<dbReference type="InterPro" id="IPR002938">
    <property type="entry name" value="FAD-bd"/>
</dbReference>
<protein>
    <submittedName>
        <fullName evidence="6">FAD-dependent oxidoreductase</fullName>
    </submittedName>
</protein>
<accession>A0ABP3PRB6</accession>
<dbReference type="Gene3D" id="3.40.30.120">
    <property type="match status" value="1"/>
</dbReference>
<dbReference type="PRINTS" id="PR00420">
    <property type="entry name" value="RNGMNOXGNASE"/>
</dbReference>